<name>A0ACA9RNW7_9GLOM</name>
<dbReference type="EMBL" id="CAJVQC010062155">
    <property type="protein sequence ID" value="CAG8802412.1"/>
    <property type="molecule type" value="Genomic_DNA"/>
</dbReference>
<dbReference type="Proteomes" id="UP000789920">
    <property type="component" value="Unassembled WGS sequence"/>
</dbReference>
<comment type="caution">
    <text evidence="1">The sequence shown here is derived from an EMBL/GenBank/DDBJ whole genome shotgun (WGS) entry which is preliminary data.</text>
</comment>
<keyword evidence="2" id="KW-1185">Reference proteome</keyword>
<accession>A0ACA9RNW7</accession>
<feature type="non-terminal residue" evidence="1">
    <location>
        <position position="1"/>
    </location>
</feature>
<evidence type="ECO:0000313" key="1">
    <source>
        <dbReference type="EMBL" id="CAG8802412.1"/>
    </source>
</evidence>
<proteinExistence type="predicted"/>
<gene>
    <name evidence="1" type="ORF">RPERSI_LOCUS21312</name>
</gene>
<organism evidence="1 2">
    <name type="scientific">Racocetra persica</name>
    <dbReference type="NCBI Taxonomy" id="160502"/>
    <lineage>
        <taxon>Eukaryota</taxon>
        <taxon>Fungi</taxon>
        <taxon>Fungi incertae sedis</taxon>
        <taxon>Mucoromycota</taxon>
        <taxon>Glomeromycotina</taxon>
        <taxon>Glomeromycetes</taxon>
        <taxon>Diversisporales</taxon>
        <taxon>Gigasporaceae</taxon>
        <taxon>Racocetra</taxon>
    </lineage>
</organism>
<evidence type="ECO:0000313" key="2">
    <source>
        <dbReference type="Proteomes" id="UP000789920"/>
    </source>
</evidence>
<reference evidence="1" key="1">
    <citation type="submission" date="2021-06" db="EMBL/GenBank/DDBJ databases">
        <authorList>
            <person name="Kallberg Y."/>
            <person name="Tangrot J."/>
            <person name="Rosling A."/>
        </authorList>
    </citation>
    <scope>NUCLEOTIDE SEQUENCE</scope>
    <source>
        <strain evidence="1">MA461A</strain>
    </source>
</reference>
<protein>
    <submittedName>
        <fullName evidence="1">8078_t:CDS:1</fullName>
    </submittedName>
</protein>
<sequence length="108" mass="12065">EKEFLSAFTLEGQERRVAVFDFAGPFTEKTGEGGVIGAMRKIFLGVAEIKGGGLGVGWEKISPKSRRREMVGDEKTWVGLRRKKVKPIKTWGFLGIKYEAKKLMSSGW</sequence>